<dbReference type="RefSeq" id="WP_207542629.1">
    <property type="nucleotide sequence ID" value="NZ_JAFNAA010000021.1"/>
</dbReference>
<keyword evidence="1" id="KW-0175">Coiled coil</keyword>
<evidence type="ECO:0000313" key="2">
    <source>
        <dbReference type="EMBL" id="MBO1109568.1"/>
    </source>
</evidence>
<name>A0A8I1W8F1_PLESH</name>
<comment type="caution">
    <text evidence="2">The sequence shown here is derived from an EMBL/GenBank/DDBJ whole genome shotgun (WGS) entry which is preliminary data.</text>
</comment>
<dbReference type="AlphaFoldDB" id="A0A8I1W8F1"/>
<gene>
    <name evidence="2" type="ORF">J2R62_15385</name>
</gene>
<dbReference type="EMBL" id="JAFNAA010000021">
    <property type="protein sequence ID" value="MBO1109568.1"/>
    <property type="molecule type" value="Genomic_DNA"/>
</dbReference>
<dbReference type="Pfam" id="PF16510">
    <property type="entry name" value="P22_portal"/>
    <property type="match status" value="1"/>
</dbReference>
<accession>A0A8I1W8F1</accession>
<organism evidence="2 3">
    <name type="scientific">Plesiomonas shigelloides</name>
    <name type="common">Aeromonas shigelloides</name>
    <dbReference type="NCBI Taxonomy" id="703"/>
    <lineage>
        <taxon>Bacteria</taxon>
        <taxon>Pseudomonadati</taxon>
        <taxon>Pseudomonadota</taxon>
        <taxon>Gammaproteobacteria</taxon>
        <taxon>Enterobacterales</taxon>
        <taxon>Enterobacteriaceae</taxon>
        <taxon>Plesiomonas</taxon>
    </lineage>
</organism>
<dbReference type="Proteomes" id="UP000664658">
    <property type="component" value="Unassembled WGS sequence"/>
</dbReference>
<reference evidence="2" key="1">
    <citation type="submission" date="2021-03" db="EMBL/GenBank/DDBJ databases">
        <title>Plesiomonas shigelloides zfcc0051, isolated from zebrafish feces.</title>
        <authorList>
            <person name="Vanderhoek Z."/>
            <person name="Gaulke C."/>
        </authorList>
    </citation>
    <scope>NUCLEOTIDE SEQUENCE</scope>
    <source>
        <strain evidence="2">Zfcc0051</strain>
    </source>
</reference>
<proteinExistence type="predicted"/>
<sequence length="709" mass="80650">MNDNAKQAAQKGQLDSSRLLELMSDINGQPDWRTMARKACAYYDGDQLPGDVIKVLQERGQPLTIHNLIAPTIDGVLGMEAKSRTDLMVVADDADEEMELLAEALNAEFADMCRLGGESRARGEAYASQIKAGIGWVEVRRSADPFGPRFKFGSVHRDEVFWDWHRREADLSDCRWLLRRRWLDVDECCTLMPNKADIIRMSVGNTWQGFVDVSAIEGMNPDTANAFWEWQQFDANQVEWCSQDRKRVLLQVVYYRTYNMRKVLMLESGRAIEYDAKNELHRAALALGKAWLEECPVATIREAWFAGPHFLVDRPCSAPHNMYPLVPFWGYIKDASREPYGLIVRAMPAQDEVNLRRIKLTWLLQAKRVIADKDATNMSREQVMEEVERPDGYIELNPERRNKQSISDVFKVEQDFQVAAQQFQVMQDSVKLIQDTMGVYAAYLGQGEIGQSGVAIANLVEQGATTLSEINDNYRFACQKVGELALSYLIEDLSRRRNYKITINRDDKRRRKTLMINVEQEDGKLSNDISRLNAHIALAPIQQTPIFKQQLAERMEQAMAKLPPQAAASCFDLLVELMDVPNKHEFTERIRSALGVAKSPDEMTPEEQAAAQAEAQIQQQQQELAMRELVAKVSELEGKAAKWQAEAARVQKLAESVRFDDALKQAQTGKTLQEMVRLQQEGERMATEQQALQTELLQTIQAQIDAIEL</sequence>
<evidence type="ECO:0000313" key="3">
    <source>
        <dbReference type="Proteomes" id="UP000664658"/>
    </source>
</evidence>
<dbReference type="InterPro" id="IPR032427">
    <property type="entry name" value="P22_portal"/>
</dbReference>
<protein>
    <submittedName>
        <fullName evidence="2">Portal protein</fullName>
    </submittedName>
</protein>
<feature type="coiled-coil region" evidence="1">
    <location>
        <begin position="603"/>
        <end position="653"/>
    </location>
</feature>
<evidence type="ECO:0000256" key="1">
    <source>
        <dbReference type="SAM" id="Coils"/>
    </source>
</evidence>